<reference evidence="2 3" key="1">
    <citation type="submission" date="2018-07" db="EMBL/GenBank/DDBJ databases">
        <title>Genomic Encyclopedia of Type Strains, Phase IV (KMG-IV): sequencing the most valuable type-strain genomes for metagenomic binning, comparative biology and taxonomic classification.</title>
        <authorList>
            <person name="Goeker M."/>
        </authorList>
    </citation>
    <scope>NUCLEOTIDE SEQUENCE [LARGE SCALE GENOMIC DNA]</scope>
    <source>
        <strain evidence="2 3">DSM 25281</strain>
    </source>
</reference>
<comment type="caution">
    <text evidence="2">The sequence shown here is derived from an EMBL/GenBank/DDBJ whole genome shotgun (WGS) entry which is preliminary data.</text>
</comment>
<keyword evidence="1" id="KW-0472">Membrane</keyword>
<accession>A0A370G9G9</accession>
<dbReference type="AlphaFoldDB" id="A0A370G9G9"/>
<proteinExistence type="predicted"/>
<feature type="transmembrane region" description="Helical" evidence="1">
    <location>
        <begin position="33"/>
        <end position="54"/>
    </location>
</feature>
<keyword evidence="1" id="KW-0812">Transmembrane</keyword>
<protein>
    <submittedName>
        <fullName evidence="2">Uncharacterized protein</fullName>
    </submittedName>
</protein>
<evidence type="ECO:0000313" key="2">
    <source>
        <dbReference type="EMBL" id="RDI39104.1"/>
    </source>
</evidence>
<dbReference type="RefSeq" id="WP_114746720.1">
    <property type="nucleotide sequence ID" value="NZ_QQAY01000015.1"/>
</dbReference>
<dbReference type="Proteomes" id="UP000255326">
    <property type="component" value="Unassembled WGS sequence"/>
</dbReference>
<gene>
    <name evidence="2" type="ORF">DFR59_11511</name>
</gene>
<keyword evidence="3" id="KW-1185">Reference proteome</keyword>
<name>A0A370G9G9_9BACI</name>
<evidence type="ECO:0000313" key="3">
    <source>
        <dbReference type="Proteomes" id="UP000255326"/>
    </source>
</evidence>
<evidence type="ECO:0000256" key="1">
    <source>
        <dbReference type="SAM" id="Phobius"/>
    </source>
</evidence>
<dbReference type="EMBL" id="QQAY01000015">
    <property type="protein sequence ID" value="RDI39104.1"/>
    <property type="molecule type" value="Genomic_DNA"/>
</dbReference>
<keyword evidence="1" id="KW-1133">Transmembrane helix</keyword>
<sequence>MRKLTMTETLLAFLTSIIAFSQAYNHQRDGRMLLSYVFLIGGVLIVILYGIAFLKYQKSQKEER</sequence>
<organism evidence="2 3">
    <name type="scientific">Falsibacillus pallidus</name>
    <dbReference type="NCBI Taxonomy" id="493781"/>
    <lineage>
        <taxon>Bacteria</taxon>
        <taxon>Bacillati</taxon>
        <taxon>Bacillota</taxon>
        <taxon>Bacilli</taxon>
        <taxon>Bacillales</taxon>
        <taxon>Bacillaceae</taxon>
        <taxon>Falsibacillus</taxon>
    </lineage>
</organism>